<dbReference type="STRING" id="84035.SAMN05660742_10898"/>
<dbReference type="InterPro" id="IPR009695">
    <property type="entry name" value="Diacylglyc_glucosyltr_N"/>
</dbReference>
<feature type="domain" description="Glycosyl transferase family 28 C-terminal" evidence="5">
    <location>
        <begin position="213"/>
        <end position="336"/>
    </location>
</feature>
<dbReference type="PANTHER" id="PTHR43025">
    <property type="entry name" value="MONOGALACTOSYLDIACYLGLYCEROL SYNTHASE"/>
    <property type="match status" value="1"/>
</dbReference>
<evidence type="ECO:0000313" key="8">
    <source>
        <dbReference type="Proteomes" id="UP000199662"/>
    </source>
</evidence>
<keyword evidence="4 7" id="KW-0808">Transferase</keyword>
<reference evidence="8" key="1">
    <citation type="submission" date="2016-10" db="EMBL/GenBank/DDBJ databases">
        <authorList>
            <person name="Varghese N."/>
            <person name="Submissions S."/>
        </authorList>
    </citation>
    <scope>NUCLEOTIDE SEQUENCE [LARGE SCALE GENOMIC DNA]</scope>
    <source>
        <strain evidence="8">DSM 2179</strain>
    </source>
</reference>
<evidence type="ECO:0000256" key="2">
    <source>
        <dbReference type="ARBA" id="ARBA00006962"/>
    </source>
</evidence>
<dbReference type="Gene3D" id="3.40.50.2000">
    <property type="entry name" value="Glycogen Phosphorylase B"/>
    <property type="match status" value="1"/>
</dbReference>
<dbReference type="InterPro" id="IPR007235">
    <property type="entry name" value="Glyco_trans_28_C"/>
</dbReference>
<gene>
    <name evidence="7" type="ORF">SAMN05660742_10898</name>
</gene>
<evidence type="ECO:0000313" key="7">
    <source>
        <dbReference type="EMBL" id="SEJ47048.1"/>
    </source>
</evidence>
<keyword evidence="8" id="KW-1185">Reference proteome</keyword>
<comment type="subcellular location">
    <subcellularLocation>
        <location evidence="1">Membrane</location>
    </subcellularLocation>
</comment>
<comment type="similarity">
    <text evidence="2">Belongs to the glycosyltransferase 28 family.</text>
</comment>
<evidence type="ECO:0000256" key="1">
    <source>
        <dbReference type="ARBA" id="ARBA00004370"/>
    </source>
</evidence>
<organism evidence="7 8">
    <name type="scientific">Propionispira arboris</name>
    <dbReference type="NCBI Taxonomy" id="84035"/>
    <lineage>
        <taxon>Bacteria</taxon>
        <taxon>Bacillati</taxon>
        <taxon>Bacillota</taxon>
        <taxon>Negativicutes</taxon>
        <taxon>Selenomonadales</taxon>
        <taxon>Selenomonadaceae</taxon>
        <taxon>Propionispira</taxon>
    </lineage>
</organism>
<dbReference type="EMBL" id="FNZK01000008">
    <property type="protein sequence ID" value="SEJ47048.1"/>
    <property type="molecule type" value="Genomic_DNA"/>
</dbReference>
<dbReference type="GO" id="GO:0009247">
    <property type="term" value="P:glycolipid biosynthetic process"/>
    <property type="evidence" value="ECO:0007669"/>
    <property type="project" value="InterPro"/>
</dbReference>
<feature type="domain" description="Diacylglycerol glucosyltransferase N-terminal" evidence="6">
    <location>
        <begin position="15"/>
        <end position="177"/>
    </location>
</feature>
<protein>
    <submittedName>
        <fullName evidence="7">Processive 1,2-diacylglycerol beta-glucosyltransferase</fullName>
    </submittedName>
</protein>
<dbReference type="AlphaFoldDB" id="A0A1H6Z0U2"/>
<dbReference type="Proteomes" id="UP000199662">
    <property type="component" value="Unassembled WGS sequence"/>
</dbReference>
<dbReference type="SUPFAM" id="SSF53756">
    <property type="entry name" value="UDP-Glycosyltransferase/glycogen phosphorylase"/>
    <property type="match status" value="1"/>
</dbReference>
<dbReference type="GO" id="GO:0016020">
    <property type="term" value="C:membrane"/>
    <property type="evidence" value="ECO:0007669"/>
    <property type="project" value="UniProtKB-SubCell"/>
</dbReference>
<keyword evidence="3" id="KW-0328">Glycosyltransferase</keyword>
<dbReference type="GO" id="GO:0016758">
    <property type="term" value="F:hexosyltransferase activity"/>
    <property type="evidence" value="ECO:0007669"/>
    <property type="project" value="InterPro"/>
</dbReference>
<evidence type="ECO:0000256" key="4">
    <source>
        <dbReference type="ARBA" id="ARBA00022679"/>
    </source>
</evidence>
<dbReference type="InterPro" id="IPR050519">
    <property type="entry name" value="Glycosyltransf_28_UgtP"/>
</dbReference>
<evidence type="ECO:0000256" key="3">
    <source>
        <dbReference type="ARBA" id="ARBA00022676"/>
    </source>
</evidence>
<accession>A0A1H6Z0U2</accession>
<name>A0A1H6Z0U2_9FIRM</name>
<evidence type="ECO:0000259" key="6">
    <source>
        <dbReference type="Pfam" id="PF06925"/>
    </source>
</evidence>
<dbReference type="Pfam" id="PF04101">
    <property type="entry name" value="Glyco_tran_28_C"/>
    <property type="match status" value="1"/>
</dbReference>
<dbReference type="Pfam" id="PF06925">
    <property type="entry name" value="MGDG_synth"/>
    <property type="match status" value="1"/>
</dbReference>
<dbReference type="PANTHER" id="PTHR43025:SF3">
    <property type="entry name" value="MONOGALACTOSYLDIACYLGLYCEROL SYNTHASE 1, CHLOROPLASTIC"/>
    <property type="match status" value="1"/>
</dbReference>
<evidence type="ECO:0000259" key="5">
    <source>
        <dbReference type="Pfam" id="PF04101"/>
    </source>
</evidence>
<sequence length="361" mass="40514">MHNVLILTVSVGNGHNQAAFNMQQNLQASGYTVTTIDFLQLQRYSLPNLLSKAYKTLIEYKPSFFRQICKISEIETFDNVKYMLAKTNQRTMGRLVQKYQPDTILCTHFFPLAAAAAYKKKYHSSFKLVGIVTDYIVHPIWDVAYVDQYFVAHPTLVNQLKSSLHPSGSIIPSGIPVGPNFTPVAHSASLNNILIMTSWQTDETMLMILNVLQALPRTIHFTFVTGNDLPRQKQLEKIAIHQPNYTVIGFTNQVASLMKKSDLIITKPGGLTITEALATATPILVFSPIPGIEEDNARFLEQENLGCWAKCENDLRAYINTFMENPEQLSSLSQNMLIQQSSLASRKILDHLISPIELVAL</sequence>
<proteinExistence type="inferred from homology"/>